<feature type="compositionally biased region" description="Basic and acidic residues" evidence="4">
    <location>
        <begin position="130"/>
        <end position="154"/>
    </location>
</feature>
<keyword evidence="2 3" id="KW-0694">RNA-binding</keyword>
<proteinExistence type="predicted"/>
<evidence type="ECO:0000256" key="1">
    <source>
        <dbReference type="ARBA" id="ARBA00022555"/>
    </source>
</evidence>
<protein>
    <recommendedName>
        <fullName evidence="5">tRNA-binding domain-containing protein</fullName>
    </recommendedName>
</protein>
<accession>A0A9W7FYQ0</accession>
<evidence type="ECO:0000256" key="3">
    <source>
        <dbReference type="PROSITE-ProRule" id="PRU00209"/>
    </source>
</evidence>
<gene>
    <name evidence="6" type="ORF">TrCOL_g13201</name>
</gene>
<dbReference type="EMBL" id="BRYA01000578">
    <property type="protein sequence ID" value="GMI23956.1"/>
    <property type="molecule type" value="Genomic_DNA"/>
</dbReference>
<evidence type="ECO:0000259" key="5">
    <source>
        <dbReference type="PROSITE" id="PS50886"/>
    </source>
</evidence>
<keyword evidence="7" id="KW-1185">Reference proteome</keyword>
<dbReference type="Gene3D" id="2.40.50.140">
    <property type="entry name" value="Nucleic acid-binding proteins"/>
    <property type="match status" value="1"/>
</dbReference>
<feature type="domain" description="TRNA-binding" evidence="5">
    <location>
        <begin position="1"/>
        <end position="116"/>
    </location>
</feature>
<dbReference type="PROSITE" id="PS50886">
    <property type="entry name" value="TRBD"/>
    <property type="match status" value="1"/>
</dbReference>
<evidence type="ECO:0000256" key="2">
    <source>
        <dbReference type="ARBA" id="ARBA00022884"/>
    </source>
</evidence>
<dbReference type="InterPro" id="IPR012340">
    <property type="entry name" value="NA-bd_OB-fold"/>
</dbReference>
<evidence type="ECO:0000313" key="7">
    <source>
        <dbReference type="Proteomes" id="UP001165065"/>
    </source>
</evidence>
<sequence length="171" mass="17889">MYTNYAIATCITIEDMKSPLRLTTMDIGSSSHLSIVTNSSLVRSGSKYIIAMSGAIVPAGSSAEDDGVIVVKTTTVGGRKSEGIICDAPMLGWGSTNSGVPVFLTGSEYVNGDTPPSSKPGRGVVGGGGEVREDMKVETEPLFEKKMTKEEKKAAAKAKREAKRAAKEAGK</sequence>
<evidence type="ECO:0000313" key="6">
    <source>
        <dbReference type="EMBL" id="GMI23956.1"/>
    </source>
</evidence>
<name>A0A9W7FYQ0_9STRA</name>
<dbReference type="InterPro" id="IPR002547">
    <property type="entry name" value="tRNA-bd_dom"/>
</dbReference>
<dbReference type="Proteomes" id="UP001165065">
    <property type="component" value="Unassembled WGS sequence"/>
</dbReference>
<dbReference type="AlphaFoldDB" id="A0A9W7FYQ0"/>
<reference evidence="7" key="1">
    <citation type="journal article" date="2023" name="Commun. Biol.">
        <title>Genome analysis of Parmales, the sister group of diatoms, reveals the evolutionary specialization of diatoms from phago-mixotrophs to photoautotrophs.</title>
        <authorList>
            <person name="Ban H."/>
            <person name="Sato S."/>
            <person name="Yoshikawa S."/>
            <person name="Yamada K."/>
            <person name="Nakamura Y."/>
            <person name="Ichinomiya M."/>
            <person name="Sato N."/>
            <person name="Blanc-Mathieu R."/>
            <person name="Endo H."/>
            <person name="Kuwata A."/>
            <person name="Ogata H."/>
        </authorList>
    </citation>
    <scope>NUCLEOTIDE SEQUENCE [LARGE SCALE GENOMIC DNA]</scope>
</reference>
<dbReference type="SUPFAM" id="SSF50249">
    <property type="entry name" value="Nucleic acid-binding proteins"/>
    <property type="match status" value="1"/>
</dbReference>
<dbReference type="OrthoDB" id="2154715at2759"/>
<dbReference type="GO" id="GO:0000049">
    <property type="term" value="F:tRNA binding"/>
    <property type="evidence" value="ECO:0007669"/>
    <property type="project" value="UniProtKB-UniRule"/>
</dbReference>
<evidence type="ECO:0000256" key="4">
    <source>
        <dbReference type="SAM" id="MobiDB-lite"/>
    </source>
</evidence>
<feature type="region of interest" description="Disordered" evidence="4">
    <location>
        <begin position="112"/>
        <end position="171"/>
    </location>
</feature>
<comment type="caution">
    <text evidence="6">The sequence shown here is derived from an EMBL/GenBank/DDBJ whole genome shotgun (WGS) entry which is preliminary data.</text>
</comment>
<organism evidence="6 7">
    <name type="scientific">Triparma columacea</name>
    <dbReference type="NCBI Taxonomy" id="722753"/>
    <lineage>
        <taxon>Eukaryota</taxon>
        <taxon>Sar</taxon>
        <taxon>Stramenopiles</taxon>
        <taxon>Ochrophyta</taxon>
        <taxon>Bolidophyceae</taxon>
        <taxon>Parmales</taxon>
        <taxon>Triparmaceae</taxon>
        <taxon>Triparma</taxon>
    </lineage>
</organism>
<keyword evidence="1 3" id="KW-0820">tRNA-binding</keyword>